<organism evidence="10 11">
    <name type="scientific">Adiantum capillus-veneris</name>
    <name type="common">Maidenhair fern</name>
    <dbReference type="NCBI Taxonomy" id="13818"/>
    <lineage>
        <taxon>Eukaryota</taxon>
        <taxon>Viridiplantae</taxon>
        <taxon>Streptophyta</taxon>
        <taxon>Embryophyta</taxon>
        <taxon>Tracheophyta</taxon>
        <taxon>Polypodiopsida</taxon>
        <taxon>Polypodiidae</taxon>
        <taxon>Polypodiales</taxon>
        <taxon>Pteridineae</taxon>
        <taxon>Pteridaceae</taxon>
        <taxon>Vittarioideae</taxon>
        <taxon>Adiantum</taxon>
    </lineage>
</organism>
<dbReference type="Gene3D" id="3.30.730.10">
    <property type="entry name" value="AP2/ERF domain"/>
    <property type="match status" value="1"/>
</dbReference>
<dbReference type="OrthoDB" id="1937547at2759"/>
<keyword evidence="6" id="KW-0539">Nucleus</keyword>
<dbReference type="InterPro" id="IPR036955">
    <property type="entry name" value="AP2/ERF_dom_sf"/>
</dbReference>
<dbReference type="CDD" id="cd00018">
    <property type="entry name" value="AP2"/>
    <property type="match status" value="1"/>
</dbReference>
<evidence type="ECO:0000313" key="11">
    <source>
        <dbReference type="Proteomes" id="UP000886520"/>
    </source>
</evidence>
<accession>A0A9D4Z927</accession>
<feature type="region of interest" description="Disordered" evidence="8">
    <location>
        <begin position="268"/>
        <end position="291"/>
    </location>
</feature>
<evidence type="ECO:0000256" key="5">
    <source>
        <dbReference type="ARBA" id="ARBA00023163"/>
    </source>
</evidence>
<gene>
    <name evidence="10" type="ORF">GOP47_0018738</name>
</gene>
<dbReference type="Pfam" id="PF00847">
    <property type="entry name" value="AP2"/>
    <property type="match status" value="1"/>
</dbReference>
<feature type="compositionally biased region" description="Polar residues" evidence="8">
    <location>
        <begin position="11"/>
        <end position="20"/>
    </location>
</feature>
<feature type="region of interest" description="Disordered" evidence="8">
    <location>
        <begin position="1"/>
        <end position="55"/>
    </location>
</feature>
<evidence type="ECO:0000256" key="1">
    <source>
        <dbReference type="ARBA" id="ARBA00004123"/>
    </source>
</evidence>
<evidence type="ECO:0000313" key="10">
    <source>
        <dbReference type="EMBL" id="KAI5066114.1"/>
    </source>
</evidence>
<sequence>MARPSFGGSDSFPTSPSSPCASEIFQLSPPTGPDRTPPPSNPPRRKRPCSGDGVRIKPFRGVRMRSWGKWVSEIRQPKKRSRIWLGSYSTPEAAAQAYDMALYCLRGPLASLNFPTLIPQEEPPNLSPRSVQQKAIAVGLAADKKGGVPPNNSIPPAKAKTTLSRSNSQDSSASSHSHANMDVNQAGAISTPTADVDVRAIYIHDNGLASHNLQLPTPNNQQSCHQLACAEESHVVHVDGIDMRTMYVQSDMEARQSRPLGFNLNEVAPEEDSDEEGDEQPVFGSGNFGDSDGDGRVESFWRRGARRRVGSMLWKREKWWNYALHVSPLMTKGNPLQAVTVCICECMPWIGIKFFISLSAEDCP</sequence>
<dbReference type="Proteomes" id="UP000886520">
    <property type="component" value="Chromosome 18"/>
</dbReference>
<dbReference type="InterPro" id="IPR001471">
    <property type="entry name" value="AP2/ERF_dom"/>
</dbReference>
<evidence type="ECO:0000256" key="7">
    <source>
        <dbReference type="ARBA" id="ARBA00024343"/>
    </source>
</evidence>
<feature type="compositionally biased region" description="Low complexity" evidence="8">
    <location>
        <begin position="164"/>
        <end position="177"/>
    </location>
</feature>
<dbReference type="PANTHER" id="PTHR31985:SF273">
    <property type="entry name" value="ETHYLENE-RESPONSIVE TRANSCRIPTION FACTOR ERF017"/>
    <property type="match status" value="1"/>
</dbReference>
<dbReference type="SMART" id="SM00380">
    <property type="entry name" value="AP2"/>
    <property type="match status" value="1"/>
</dbReference>
<evidence type="ECO:0000256" key="4">
    <source>
        <dbReference type="ARBA" id="ARBA00023159"/>
    </source>
</evidence>
<dbReference type="PRINTS" id="PR00367">
    <property type="entry name" value="ETHRSPELEMNT"/>
</dbReference>
<dbReference type="GO" id="GO:0003677">
    <property type="term" value="F:DNA binding"/>
    <property type="evidence" value="ECO:0007669"/>
    <property type="project" value="UniProtKB-KW"/>
</dbReference>
<name>A0A9D4Z927_ADICA</name>
<protein>
    <recommendedName>
        <fullName evidence="9">AP2/ERF domain-containing protein</fullName>
    </recommendedName>
</protein>
<comment type="subcellular location">
    <subcellularLocation>
        <location evidence="1">Nucleus</location>
    </subcellularLocation>
</comment>
<dbReference type="AlphaFoldDB" id="A0A9D4Z927"/>
<evidence type="ECO:0000256" key="3">
    <source>
        <dbReference type="ARBA" id="ARBA00023125"/>
    </source>
</evidence>
<dbReference type="InterPro" id="IPR016177">
    <property type="entry name" value="DNA-bd_dom_sf"/>
</dbReference>
<dbReference type="PANTHER" id="PTHR31985">
    <property type="entry name" value="ETHYLENE-RESPONSIVE TRANSCRIPTION FACTOR ERF042-RELATED"/>
    <property type="match status" value="1"/>
</dbReference>
<dbReference type="PROSITE" id="PS51032">
    <property type="entry name" value="AP2_ERF"/>
    <property type="match status" value="1"/>
</dbReference>
<keyword evidence="11" id="KW-1185">Reference proteome</keyword>
<keyword evidence="4" id="KW-0010">Activator</keyword>
<feature type="compositionally biased region" description="Acidic residues" evidence="8">
    <location>
        <begin position="268"/>
        <end position="279"/>
    </location>
</feature>
<keyword evidence="3" id="KW-0238">DNA-binding</keyword>
<comment type="similarity">
    <text evidence="7">Belongs to the AP2/ERF transcription factor family. ERF subfamily.</text>
</comment>
<keyword evidence="2" id="KW-0805">Transcription regulation</keyword>
<feature type="compositionally biased region" description="Pro residues" evidence="8">
    <location>
        <begin position="30"/>
        <end position="42"/>
    </location>
</feature>
<dbReference type="InterPro" id="IPR051032">
    <property type="entry name" value="AP2/ERF_TF_ERF_subfamily"/>
</dbReference>
<dbReference type="GO" id="GO:0005634">
    <property type="term" value="C:nucleus"/>
    <property type="evidence" value="ECO:0007669"/>
    <property type="project" value="UniProtKB-SubCell"/>
</dbReference>
<dbReference type="EMBL" id="JABFUD020000018">
    <property type="protein sequence ID" value="KAI5066114.1"/>
    <property type="molecule type" value="Genomic_DNA"/>
</dbReference>
<dbReference type="SUPFAM" id="SSF54171">
    <property type="entry name" value="DNA-binding domain"/>
    <property type="match status" value="1"/>
</dbReference>
<evidence type="ECO:0000256" key="8">
    <source>
        <dbReference type="SAM" id="MobiDB-lite"/>
    </source>
</evidence>
<keyword evidence="5" id="KW-0804">Transcription</keyword>
<evidence type="ECO:0000259" key="9">
    <source>
        <dbReference type="PROSITE" id="PS51032"/>
    </source>
</evidence>
<dbReference type="FunFam" id="3.30.730.10:FF:000001">
    <property type="entry name" value="Ethylene-responsive transcription factor 2"/>
    <property type="match status" value="1"/>
</dbReference>
<dbReference type="GO" id="GO:0003700">
    <property type="term" value="F:DNA-binding transcription factor activity"/>
    <property type="evidence" value="ECO:0007669"/>
    <property type="project" value="InterPro"/>
</dbReference>
<feature type="region of interest" description="Disordered" evidence="8">
    <location>
        <begin position="142"/>
        <end position="179"/>
    </location>
</feature>
<evidence type="ECO:0000256" key="6">
    <source>
        <dbReference type="ARBA" id="ARBA00023242"/>
    </source>
</evidence>
<feature type="domain" description="AP2/ERF" evidence="9">
    <location>
        <begin position="58"/>
        <end position="115"/>
    </location>
</feature>
<comment type="caution">
    <text evidence="10">The sequence shown here is derived from an EMBL/GenBank/DDBJ whole genome shotgun (WGS) entry which is preliminary data.</text>
</comment>
<proteinExistence type="inferred from homology"/>
<evidence type="ECO:0000256" key="2">
    <source>
        <dbReference type="ARBA" id="ARBA00023015"/>
    </source>
</evidence>
<reference evidence="10" key="1">
    <citation type="submission" date="2021-01" db="EMBL/GenBank/DDBJ databases">
        <title>Adiantum capillus-veneris genome.</title>
        <authorList>
            <person name="Fang Y."/>
            <person name="Liao Q."/>
        </authorList>
    </citation>
    <scope>NUCLEOTIDE SEQUENCE</scope>
    <source>
        <strain evidence="10">H3</strain>
        <tissue evidence="10">Leaf</tissue>
    </source>
</reference>